<dbReference type="Pfam" id="PF00155">
    <property type="entry name" value="Aminotran_1_2"/>
    <property type="match status" value="1"/>
</dbReference>
<feature type="region of interest" description="Disordered" evidence="6">
    <location>
        <begin position="445"/>
        <end position="467"/>
    </location>
</feature>
<dbReference type="PANTHER" id="PTHR43525:SF2">
    <property type="entry name" value="CYSTATHIONINE BETA-LYASE-RELATED"/>
    <property type="match status" value="1"/>
</dbReference>
<proteinExistence type="inferred from homology"/>
<accession>A0A2W5ST67</accession>
<dbReference type="Gene3D" id="3.40.640.10">
    <property type="entry name" value="Type I PLP-dependent aspartate aminotransferase-like (Major domain)"/>
    <property type="match status" value="1"/>
</dbReference>
<keyword evidence="8" id="KW-0032">Aminotransferase</keyword>
<gene>
    <name evidence="8" type="ORF">DI525_05965</name>
</gene>
<dbReference type="AlphaFoldDB" id="A0A2W5ST67"/>
<evidence type="ECO:0000313" key="9">
    <source>
        <dbReference type="Proteomes" id="UP000249432"/>
    </source>
</evidence>
<keyword evidence="8" id="KW-0808">Transferase</keyword>
<dbReference type="Proteomes" id="UP000249432">
    <property type="component" value="Unassembled WGS sequence"/>
</dbReference>
<dbReference type="GO" id="GO:0047804">
    <property type="term" value="F:cysteine-S-conjugate beta-lyase activity"/>
    <property type="evidence" value="ECO:0007669"/>
    <property type="project" value="UniProtKB-EC"/>
</dbReference>
<evidence type="ECO:0000313" key="8">
    <source>
        <dbReference type="EMBL" id="PZR04827.1"/>
    </source>
</evidence>
<feature type="compositionally biased region" description="Polar residues" evidence="6">
    <location>
        <begin position="399"/>
        <end position="412"/>
    </location>
</feature>
<dbReference type="InterPro" id="IPR015424">
    <property type="entry name" value="PyrdxlP-dep_Trfase"/>
</dbReference>
<feature type="region of interest" description="Disordered" evidence="6">
    <location>
        <begin position="347"/>
        <end position="367"/>
    </location>
</feature>
<evidence type="ECO:0000256" key="2">
    <source>
        <dbReference type="ARBA" id="ARBA00012224"/>
    </source>
</evidence>
<dbReference type="EMBL" id="QFRA01000012">
    <property type="protein sequence ID" value="PZR04827.1"/>
    <property type="molecule type" value="Genomic_DNA"/>
</dbReference>
<dbReference type="InterPro" id="IPR015421">
    <property type="entry name" value="PyrdxlP-dep_Trfase_major"/>
</dbReference>
<evidence type="ECO:0000256" key="1">
    <source>
        <dbReference type="ARBA" id="ARBA00001933"/>
    </source>
</evidence>
<dbReference type="PANTHER" id="PTHR43525">
    <property type="entry name" value="PROTEIN MALY"/>
    <property type="match status" value="1"/>
</dbReference>
<name>A0A2W5ST67_9CORY</name>
<dbReference type="CDD" id="cd00609">
    <property type="entry name" value="AAT_like"/>
    <property type="match status" value="1"/>
</dbReference>
<evidence type="ECO:0000259" key="7">
    <source>
        <dbReference type="Pfam" id="PF00155"/>
    </source>
</evidence>
<organism evidence="8 9">
    <name type="scientific">Corynebacterium kroppenstedtii</name>
    <dbReference type="NCBI Taxonomy" id="161879"/>
    <lineage>
        <taxon>Bacteria</taxon>
        <taxon>Bacillati</taxon>
        <taxon>Actinomycetota</taxon>
        <taxon>Actinomycetes</taxon>
        <taxon>Mycobacteriales</taxon>
        <taxon>Corynebacteriaceae</taxon>
        <taxon>Corynebacterium</taxon>
    </lineage>
</organism>
<protein>
    <recommendedName>
        <fullName evidence="2">cysteine-S-conjugate beta-lyase</fullName>
        <ecNumber evidence="2">4.4.1.13</ecNumber>
    </recommendedName>
</protein>
<evidence type="ECO:0000256" key="3">
    <source>
        <dbReference type="ARBA" id="ARBA00022898"/>
    </source>
</evidence>
<dbReference type="EC" id="4.4.1.13" evidence="2"/>
<dbReference type="InterPro" id="IPR015422">
    <property type="entry name" value="PyrdxlP-dep_Trfase_small"/>
</dbReference>
<evidence type="ECO:0000256" key="5">
    <source>
        <dbReference type="ARBA" id="ARBA00037974"/>
    </source>
</evidence>
<comment type="similarity">
    <text evidence="5">Belongs to the class-II pyridoxal-phosphate-dependent aminotransferase family. MalY/PatB cystathionine beta-lyase subfamily.</text>
</comment>
<dbReference type="GO" id="GO:0008483">
    <property type="term" value="F:transaminase activity"/>
    <property type="evidence" value="ECO:0007669"/>
    <property type="project" value="UniProtKB-KW"/>
</dbReference>
<comment type="caution">
    <text evidence="8">The sequence shown here is derived from an EMBL/GenBank/DDBJ whole genome shotgun (WGS) entry which is preliminary data.</text>
</comment>
<evidence type="ECO:0000256" key="6">
    <source>
        <dbReference type="SAM" id="MobiDB-lite"/>
    </source>
</evidence>
<dbReference type="InterPro" id="IPR004839">
    <property type="entry name" value="Aminotransferase_I/II_large"/>
</dbReference>
<dbReference type="InterPro" id="IPR051798">
    <property type="entry name" value="Class-II_PLP-Dep_Aminotrans"/>
</dbReference>
<keyword evidence="3" id="KW-0663">Pyridoxal phosphate</keyword>
<reference evidence="8 9" key="1">
    <citation type="submission" date="2017-08" db="EMBL/GenBank/DDBJ databases">
        <title>Infants hospitalized years apart are colonized by the same room-sourced microbial strains.</title>
        <authorList>
            <person name="Brooks B."/>
            <person name="Olm M.R."/>
            <person name="Firek B.A."/>
            <person name="Baker R."/>
            <person name="Thomas B.C."/>
            <person name="Morowitz M.J."/>
            <person name="Banfield J.F."/>
        </authorList>
    </citation>
    <scope>NUCLEOTIDE SEQUENCE [LARGE SCALE GENOMIC DNA]</scope>
    <source>
        <strain evidence="8">S2_003_000_R1_3</strain>
    </source>
</reference>
<feature type="region of interest" description="Disordered" evidence="6">
    <location>
        <begin position="391"/>
        <end position="415"/>
    </location>
</feature>
<sequence>MSPITTILAAMPGHQFSTLSIEELRARGTRKWTYFPPDVLPVWIAESDFDTCPAVIDAVNAGVRRQYFGYPPDLPELGEALSSWCHDAYGWDVDPTAIVGVPDVVRGLRLAITHFTDPGSPIVIPAPAYMPFFALLEVCDRPGVFVPMIQDTTTGRWIFDLDGLERAFANGAGSMILCNPHNPLGTAFTADELRAVTDLAARYDVRVFSDEIHGPLVYDRPHIPTASVSETAARVTITATATSKGWNTAGLKCAQLIFTNPADKYVWDTRINFLDKEGVSTLGQLAAIGAYTNGREWLRDEIDYLRDNKNLLVEALNRIPNVRTTNPEATFLLWVDMTDVVIPAVSEQARDGEDNDTADEGITFGDSIRRGGLNPEQWLVKYAKLAPNDGAAFAAPPSESAQGNKAQGNDNAPQPLPHGFGCIRINFATSRDICEMIANTLTQLFGSTENPNDAPRHTTPTGVPEAH</sequence>
<evidence type="ECO:0000256" key="4">
    <source>
        <dbReference type="ARBA" id="ARBA00023239"/>
    </source>
</evidence>
<comment type="cofactor">
    <cofactor evidence="1">
        <name>pyridoxal 5'-phosphate</name>
        <dbReference type="ChEBI" id="CHEBI:597326"/>
    </cofactor>
</comment>
<dbReference type="SUPFAM" id="SSF53383">
    <property type="entry name" value="PLP-dependent transferases"/>
    <property type="match status" value="1"/>
</dbReference>
<dbReference type="GO" id="GO:0030170">
    <property type="term" value="F:pyridoxal phosphate binding"/>
    <property type="evidence" value="ECO:0007669"/>
    <property type="project" value="InterPro"/>
</dbReference>
<keyword evidence="4" id="KW-0456">Lyase</keyword>
<dbReference type="Gene3D" id="3.90.1150.10">
    <property type="entry name" value="Aspartate Aminotransferase, domain 1"/>
    <property type="match status" value="1"/>
</dbReference>
<feature type="domain" description="Aminotransferase class I/classII large" evidence="7">
    <location>
        <begin position="46"/>
        <end position="340"/>
    </location>
</feature>